<feature type="chain" id="PRO_5032778205" evidence="1">
    <location>
        <begin position="20"/>
        <end position="163"/>
    </location>
</feature>
<keyword evidence="3" id="KW-1185">Reference proteome</keyword>
<protein>
    <submittedName>
        <fullName evidence="2">DUF2796 domain-containing protein</fullName>
    </submittedName>
</protein>
<comment type="caution">
    <text evidence="2">The sequence shown here is derived from an EMBL/GenBank/DDBJ whole genome shotgun (WGS) entry which is preliminary data.</text>
</comment>
<evidence type="ECO:0000313" key="3">
    <source>
        <dbReference type="Proteomes" id="UP000545606"/>
    </source>
</evidence>
<accession>A0A838Y3I5</accession>
<gene>
    <name evidence="2" type="ORF">H2Z84_12765</name>
</gene>
<dbReference type="EMBL" id="JACERN010000033">
    <property type="protein sequence ID" value="MBA4709246.1"/>
    <property type="molecule type" value="Genomic_DNA"/>
</dbReference>
<evidence type="ECO:0000256" key="1">
    <source>
        <dbReference type="SAM" id="SignalP"/>
    </source>
</evidence>
<reference evidence="2 3" key="1">
    <citation type="submission" date="2020-07" db="EMBL/GenBank/DDBJ databases">
        <title>Draft genome sequence of violacein-producing bacteria and related species.</title>
        <authorList>
            <person name="Wilson H.S."/>
            <person name="De Leon M.E."/>
        </authorList>
    </citation>
    <scope>NUCLEOTIDE SEQUENCE [LARGE SCALE GENOMIC DNA]</scope>
    <source>
        <strain evidence="2 3">HSC-21Su07</strain>
    </source>
</reference>
<keyword evidence="1" id="KW-0732">Signal</keyword>
<dbReference type="Pfam" id="PF10986">
    <property type="entry name" value="ZrgA"/>
    <property type="match status" value="1"/>
</dbReference>
<dbReference type="Proteomes" id="UP000545606">
    <property type="component" value="Unassembled WGS sequence"/>
</dbReference>
<proteinExistence type="predicted"/>
<dbReference type="AlphaFoldDB" id="A0A838Y3I5"/>
<dbReference type="InterPro" id="IPR021253">
    <property type="entry name" value="ZrgA-like"/>
</dbReference>
<sequence length="163" mass="18027">MKRFISCILLGMLPIISQAEDHAAHVHGVGQLDIAIEDNKLVIALDGPADNLLGFEHAPKTAQEKATLQEVSRKMQDVRKLFVPNASAGCRLSQQTVQMPEFKASGHSEIEAEYDFVCTAVPQEITLTAWAHFPRYKKMVVNLALPGRQKQLTLLPGQKLSLK</sequence>
<dbReference type="RefSeq" id="WP_181836314.1">
    <property type="nucleotide sequence ID" value="NZ_JACERN010000033.1"/>
</dbReference>
<feature type="signal peptide" evidence="1">
    <location>
        <begin position="1"/>
        <end position="19"/>
    </location>
</feature>
<name>A0A838Y3I5_9NEIS</name>
<organism evidence="2 3">
    <name type="scientific">Aquitalea aquatica</name>
    <dbReference type="NCBI Taxonomy" id="3044273"/>
    <lineage>
        <taxon>Bacteria</taxon>
        <taxon>Pseudomonadati</taxon>
        <taxon>Pseudomonadota</taxon>
        <taxon>Betaproteobacteria</taxon>
        <taxon>Neisseriales</taxon>
        <taxon>Chromobacteriaceae</taxon>
        <taxon>Aquitalea</taxon>
    </lineage>
</organism>
<evidence type="ECO:0000313" key="2">
    <source>
        <dbReference type="EMBL" id="MBA4709246.1"/>
    </source>
</evidence>